<dbReference type="Proteomes" id="UP001408356">
    <property type="component" value="Unassembled WGS sequence"/>
</dbReference>
<keyword evidence="2" id="KW-1185">Reference proteome</keyword>
<organism evidence="1 2">
    <name type="scientific">Seiridium unicorne</name>
    <dbReference type="NCBI Taxonomy" id="138068"/>
    <lineage>
        <taxon>Eukaryota</taxon>
        <taxon>Fungi</taxon>
        <taxon>Dikarya</taxon>
        <taxon>Ascomycota</taxon>
        <taxon>Pezizomycotina</taxon>
        <taxon>Sordariomycetes</taxon>
        <taxon>Xylariomycetidae</taxon>
        <taxon>Amphisphaeriales</taxon>
        <taxon>Sporocadaceae</taxon>
        <taxon>Seiridium</taxon>
    </lineage>
</organism>
<sequence length="130" mass="15216">MVIEFTEPYVAAREAYRLWSERDDGMRKAFIYTGYIQAKKLLPIPAMTTLALTKRASYYWLGVADKLHREKGFRFLFADQRSAQGGPNNTVRPEEHAETYEEIMKNPDNFPFYVAFIDGTKFVLFEDKEE</sequence>
<evidence type="ECO:0000313" key="2">
    <source>
        <dbReference type="Proteomes" id="UP001408356"/>
    </source>
</evidence>
<accession>A0ABR2V381</accession>
<proteinExistence type="predicted"/>
<gene>
    <name evidence="1" type="ORF">SUNI508_05896</name>
</gene>
<name>A0ABR2V381_9PEZI</name>
<dbReference type="EMBL" id="JARVKF010000190">
    <property type="protein sequence ID" value="KAK9421358.1"/>
    <property type="molecule type" value="Genomic_DNA"/>
</dbReference>
<protein>
    <submittedName>
        <fullName evidence="1">Uncharacterized protein</fullName>
    </submittedName>
</protein>
<comment type="caution">
    <text evidence="1">The sequence shown here is derived from an EMBL/GenBank/DDBJ whole genome shotgun (WGS) entry which is preliminary data.</text>
</comment>
<evidence type="ECO:0000313" key="1">
    <source>
        <dbReference type="EMBL" id="KAK9421358.1"/>
    </source>
</evidence>
<reference evidence="1 2" key="1">
    <citation type="journal article" date="2024" name="J. Plant Pathol.">
        <title>Sequence and assembly of the genome of Seiridium unicorne, isolate CBS 538.82, causal agent of cypress canker disease.</title>
        <authorList>
            <person name="Scali E."/>
            <person name="Rocca G.D."/>
            <person name="Danti R."/>
            <person name="Garbelotto M."/>
            <person name="Barberini S."/>
            <person name="Baroncelli R."/>
            <person name="Emiliani G."/>
        </authorList>
    </citation>
    <scope>NUCLEOTIDE SEQUENCE [LARGE SCALE GENOMIC DNA]</scope>
    <source>
        <strain evidence="1 2">BM-138-508</strain>
    </source>
</reference>